<dbReference type="EMBL" id="GBXM01050323">
    <property type="protein sequence ID" value="JAH58254.1"/>
    <property type="molecule type" value="Transcribed_RNA"/>
</dbReference>
<reference evidence="1" key="2">
    <citation type="journal article" date="2015" name="Fish Shellfish Immunol.">
        <title>Early steps in the European eel (Anguilla anguilla)-Vibrio vulnificus interaction in the gills: Role of the RtxA13 toxin.</title>
        <authorList>
            <person name="Callol A."/>
            <person name="Pajuelo D."/>
            <person name="Ebbesson L."/>
            <person name="Teles M."/>
            <person name="MacKenzie S."/>
            <person name="Amaro C."/>
        </authorList>
    </citation>
    <scope>NUCLEOTIDE SEQUENCE</scope>
</reference>
<dbReference type="AlphaFoldDB" id="A0A0E9TX76"/>
<evidence type="ECO:0000313" key="1">
    <source>
        <dbReference type="EMBL" id="JAH58254.1"/>
    </source>
</evidence>
<reference evidence="1" key="1">
    <citation type="submission" date="2014-11" db="EMBL/GenBank/DDBJ databases">
        <authorList>
            <person name="Amaro Gonzalez C."/>
        </authorList>
    </citation>
    <scope>NUCLEOTIDE SEQUENCE</scope>
</reference>
<sequence length="24" mass="2633">MVAWEERSDLGNCFVKSSVSIGSM</sequence>
<name>A0A0E9TX76_ANGAN</name>
<accession>A0A0E9TX76</accession>
<organism evidence="1">
    <name type="scientific">Anguilla anguilla</name>
    <name type="common">European freshwater eel</name>
    <name type="synonym">Muraena anguilla</name>
    <dbReference type="NCBI Taxonomy" id="7936"/>
    <lineage>
        <taxon>Eukaryota</taxon>
        <taxon>Metazoa</taxon>
        <taxon>Chordata</taxon>
        <taxon>Craniata</taxon>
        <taxon>Vertebrata</taxon>
        <taxon>Euteleostomi</taxon>
        <taxon>Actinopterygii</taxon>
        <taxon>Neopterygii</taxon>
        <taxon>Teleostei</taxon>
        <taxon>Anguilliformes</taxon>
        <taxon>Anguillidae</taxon>
        <taxon>Anguilla</taxon>
    </lineage>
</organism>
<protein>
    <submittedName>
        <fullName evidence="1">Uncharacterized protein</fullName>
    </submittedName>
</protein>
<proteinExistence type="predicted"/>
<dbReference type="EMBL" id="GBXM01056303">
    <property type="protein sequence ID" value="JAH52274.1"/>
    <property type="molecule type" value="Transcribed_RNA"/>
</dbReference>